<dbReference type="RefSeq" id="WP_277866138.1">
    <property type="nucleotide sequence ID" value="NZ_JAKKUT010000002.1"/>
</dbReference>
<evidence type="ECO:0000256" key="2">
    <source>
        <dbReference type="ARBA" id="ARBA00022621"/>
    </source>
</evidence>
<dbReference type="InterPro" id="IPR012292">
    <property type="entry name" value="Globin/Proto"/>
</dbReference>
<evidence type="ECO:0000256" key="4">
    <source>
        <dbReference type="ARBA" id="ARBA00023004"/>
    </source>
</evidence>
<accession>A0ABT6EWT3</accession>
<evidence type="ECO:0000259" key="6">
    <source>
        <dbReference type="PROSITE" id="PS01033"/>
    </source>
</evidence>
<keyword evidence="2 5" id="KW-0561">Oxygen transport</keyword>
<evidence type="ECO:0000313" key="8">
    <source>
        <dbReference type="Proteomes" id="UP001154265"/>
    </source>
</evidence>
<dbReference type="InterPro" id="IPR009050">
    <property type="entry name" value="Globin-like_sf"/>
</dbReference>
<feature type="domain" description="Globin" evidence="6">
    <location>
        <begin position="1"/>
        <end position="134"/>
    </location>
</feature>
<comment type="caution">
    <text evidence="7">The sequence shown here is derived from an EMBL/GenBank/DDBJ whole genome shotgun (WGS) entry which is preliminary data.</text>
</comment>
<evidence type="ECO:0000256" key="5">
    <source>
        <dbReference type="RuleBase" id="RU000356"/>
    </source>
</evidence>
<reference evidence="7" key="1">
    <citation type="journal article" date="2022" name="Genome Biol. Evol.">
        <title>A New Gene Family Diagnostic for Intracellular Biomineralization of Amorphous Ca Carbonates by Cyanobacteria.</title>
        <authorList>
            <person name="Benzerara K."/>
            <person name="Duprat E."/>
            <person name="Bitard-Feildel T."/>
            <person name="Caumes G."/>
            <person name="Cassier-Chauvat C."/>
            <person name="Chauvat F."/>
            <person name="Dezi M."/>
            <person name="Diop S.I."/>
            <person name="Gaschignard G."/>
            <person name="Gorgen S."/>
            <person name="Gugger M."/>
            <person name="Lopez-Garcia P."/>
            <person name="Millet M."/>
            <person name="Skouri-Panet F."/>
            <person name="Moreira D."/>
            <person name="Callebaut I."/>
        </authorList>
    </citation>
    <scope>NUCLEOTIDE SEQUENCE</scope>
    <source>
        <strain evidence="7">G9</strain>
    </source>
</reference>
<dbReference type="PANTHER" id="PTHR43396">
    <property type="entry name" value="FLAVOHEMOPROTEIN"/>
    <property type="match status" value="1"/>
</dbReference>
<evidence type="ECO:0000256" key="1">
    <source>
        <dbReference type="ARBA" id="ARBA00022617"/>
    </source>
</evidence>
<dbReference type="PROSITE" id="PS01033">
    <property type="entry name" value="GLOBIN"/>
    <property type="match status" value="1"/>
</dbReference>
<evidence type="ECO:0000256" key="3">
    <source>
        <dbReference type="ARBA" id="ARBA00022723"/>
    </source>
</evidence>
<dbReference type="Proteomes" id="UP001154265">
    <property type="component" value="Unassembled WGS sequence"/>
</dbReference>
<organism evidence="7 8">
    <name type="scientific">Candidatus Synechococcus calcipolaris G9</name>
    <dbReference type="NCBI Taxonomy" id="1497997"/>
    <lineage>
        <taxon>Bacteria</taxon>
        <taxon>Bacillati</taxon>
        <taxon>Cyanobacteriota</taxon>
        <taxon>Cyanophyceae</taxon>
        <taxon>Synechococcales</taxon>
        <taxon>Synechococcaceae</taxon>
        <taxon>Synechococcus</taxon>
    </lineage>
</organism>
<sequence length="147" mass="16287">MTLNIEVLQTSFQLVQDSNQDFPAAFYGHLFADYPEVRPLFANTAMDQQGDHLLKSLKFVVANLRDSEQLTNALRGLGTRHVSYGVLPKHYPMVGSSLLKTLANLAGEAWTPEVKQAWVDAYAVITTVMLEGADYSIESVQLSDIDP</sequence>
<dbReference type="Gene3D" id="1.10.490.10">
    <property type="entry name" value="Globins"/>
    <property type="match status" value="1"/>
</dbReference>
<dbReference type="EMBL" id="JAKKUT010000002">
    <property type="protein sequence ID" value="MDG2990223.1"/>
    <property type="molecule type" value="Genomic_DNA"/>
</dbReference>
<reference evidence="7" key="2">
    <citation type="submission" date="2022-01" db="EMBL/GenBank/DDBJ databases">
        <authorList>
            <person name="Zivanovic Y."/>
            <person name="Moreira D."/>
            <person name="Lopez-Garcia P."/>
        </authorList>
    </citation>
    <scope>NUCLEOTIDE SEQUENCE</scope>
    <source>
        <strain evidence="7">G9</strain>
    </source>
</reference>
<gene>
    <name evidence="7" type="ORF">L3556_04630</name>
</gene>
<dbReference type="CDD" id="cd12131">
    <property type="entry name" value="HGbI-like"/>
    <property type="match status" value="1"/>
</dbReference>
<dbReference type="Pfam" id="PF00042">
    <property type="entry name" value="Globin"/>
    <property type="match status" value="1"/>
</dbReference>
<comment type="similarity">
    <text evidence="5">Belongs to the globin family.</text>
</comment>
<dbReference type="PANTHER" id="PTHR43396:SF3">
    <property type="entry name" value="FLAVOHEMOPROTEIN"/>
    <property type="match status" value="1"/>
</dbReference>
<keyword evidence="8" id="KW-1185">Reference proteome</keyword>
<dbReference type="InterPro" id="IPR000971">
    <property type="entry name" value="Globin"/>
</dbReference>
<keyword evidence="1 5" id="KW-0349">Heme</keyword>
<keyword evidence="5" id="KW-0813">Transport</keyword>
<name>A0ABT6EWT3_9SYNE</name>
<proteinExistence type="inferred from homology"/>
<keyword evidence="4" id="KW-0408">Iron</keyword>
<keyword evidence="3" id="KW-0479">Metal-binding</keyword>
<protein>
    <submittedName>
        <fullName evidence="7">Globin domain-containing protein</fullName>
    </submittedName>
</protein>
<dbReference type="SUPFAM" id="SSF46458">
    <property type="entry name" value="Globin-like"/>
    <property type="match status" value="1"/>
</dbReference>
<evidence type="ECO:0000313" key="7">
    <source>
        <dbReference type="EMBL" id="MDG2990223.1"/>
    </source>
</evidence>